<dbReference type="SMART" id="SM00382">
    <property type="entry name" value="AAA"/>
    <property type="match status" value="1"/>
</dbReference>
<feature type="domain" description="ABC transmembrane type-1" evidence="9">
    <location>
        <begin position="20"/>
        <end position="306"/>
    </location>
</feature>
<dbReference type="Gene3D" id="1.20.1560.10">
    <property type="entry name" value="ABC transporter type 1, transmembrane domain"/>
    <property type="match status" value="1"/>
</dbReference>
<proteinExistence type="predicted"/>
<accession>A0A955LB75</accession>
<dbReference type="InterPro" id="IPR036640">
    <property type="entry name" value="ABC1_TM_sf"/>
</dbReference>
<keyword evidence="5 7" id="KW-1133">Transmembrane helix</keyword>
<dbReference type="Pfam" id="PF00005">
    <property type="entry name" value="ABC_tran"/>
    <property type="match status" value="1"/>
</dbReference>
<evidence type="ECO:0000313" key="10">
    <source>
        <dbReference type="EMBL" id="MCA9386954.1"/>
    </source>
</evidence>
<dbReference type="InterPro" id="IPR017871">
    <property type="entry name" value="ABC_transporter-like_CS"/>
</dbReference>
<dbReference type="GO" id="GO:0140359">
    <property type="term" value="F:ABC-type transporter activity"/>
    <property type="evidence" value="ECO:0007669"/>
    <property type="project" value="InterPro"/>
</dbReference>
<dbReference type="PROSITE" id="PS50929">
    <property type="entry name" value="ABC_TM1F"/>
    <property type="match status" value="1"/>
</dbReference>
<dbReference type="Proteomes" id="UP000714915">
    <property type="component" value="Unassembled WGS sequence"/>
</dbReference>
<reference evidence="10" key="2">
    <citation type="journal article" date="2021" name="Microbiome">
        <title>Successional dynamics and alternative stable states in a saline activated sludge microbial community over 9 years.</title>
        <authorList>
            <person name="Wang Y."/>
            <person name="Ye J."/>
            <person name="Ju F."/>
            <person name="Liu L."/>
            <person name="Boyd J.A."/>
            <person name="Deng Y."/>
            <person name="Parks D.H."/>
            <person name="Jiang X."/>
            <person name="Yin X."/>
            <person name="Woodcroft B.J."/>
            <person name="Tyson G.W."/>
            <person name="Hugenholtz P."/>
            <person name="Polz M.F."/>
            <person name="Zhang T."/>
        </authorList>
    </citation>
    <scope>NUCLEOTIDE SEQUENCE</scope>
    <source>
        <strain evidence="10">HKST-UBA09</strain>
    </source>
</reference>
<dbReference type="GO" id="GO:0034040">
    <property type="term" value="F:ATPase-coupled lipid transmembrane transporter activity"/>
    <property type="evidence" value="ECO:0007669"/>
    <property type="project" value="TreeGrafter"/>
</dbReference>
<gene>
    <name evidence="10" type="ORF">KC669_02880</name>
</gene>
<feature type="transmembrane region" description="Helical" evidence="7">
    <location>
        <begin position="165"/>
        <end position="182"/>
    </location>
</feature>
<feature type="domain" description="ABC transporter" evidence="8">
    <location>
        <begin position="340"/>
        <end position="574"/>
    </location>
</feature>
<feature type="transmembrane region" description="Helical" evidence="7">
    <location>
        <begin position="253"/>
        <end position="271"/>
    </location>
</feature>
<dbReference type="AlphaFoldDB" id="A0A955LB75"/>
<dbReference type="SUPFAM" id="SSF52540">
    <property type="entry name" value="P-loop containing nucleoside triphosphate hydrolases"/>
    <property type="match status" value="1"/>
</dbReference>
<protein>
    <submittedName>
        <fullName evidence="10">ABC transporter ATP-binding protein</fullName>
    </submittedName>
</protein>
<evidence type="ECO:0000313" key="11">
    <source>
        <dbReference type="Proteomes" id="UP000714915"/>
    </source>
</evidence>
<evidence type="ECO:0000256" key="1">
    <source>
        <dbReference type="ARBA" id="ARBA00004651"/>
    </source>
</evidence>
<keyword evidence="6 7" id="KW-0472">Membrane</keyword>
<evidence type="ECO:0000256" key="2">
    <source>
        <dbReference type="ARBA" id="ARBA00022692"/>
    </source>
</evidence>
<dbReference type="GO" id="GO:0005886">
    <property type="term" value="C:plasma membrane"/>
    <property type="evidence" value="ECO:0007669"/>
    <property type="project" value="UniProtKB-SubCell"/>
</dbReference>
<keyword evidence="2 7" id="KW-0812">Transmembrane</keyword>
<comment type="caution">
    <text evidence="10">The sequence shown here is derived from an EMBL/GenBank/DDBJ whole genome shotgun (WGS) entry which is preliminary data.</text>
</comment>
<dbReference type="InterPro" id="IPR027417">
    <property type="entry name" value="P-loop_NTPase"/>
</dbReference>
<dbReference type="PANTHER" id="PTHR24221">
    <property type="entry name" value="ATP-BINDING CASSETTE SUB-FAMILY B"/>
    <property type="match status" value="1"/>
</dbReference>
<name>A0A955LB75_9BACT</name>
<evidence type="ECO:0000256" key="6">
    <source>
        <dbReference type="ARBA" id="ARBA00023136"/>
    </source>
</evidence>
<dbReference type="GO" id="GO:0016887">
    <property type="term" value="F:ATP hydrolysis activity"/>
    <property type="evidence" value="ECO:0007669"/>
    <property type="project" value="InterPro"/>
</dbReference>
<evidence type="ECO:0000256" key="5">
    <source>
        <dbReference type="ARBA" id="ARBA00022989"/>
    </source>
</evidence>
<dbReference type="EMBL" id="JAGQLF010000029">
    <property type="protein sequence ID" value="MCA9386954.1"/>
    <property type="molecule type" value="Genomic_DNA"/>
</dbReference>
<evidence type="ECO:0000256" key="4">
    <source>
        <dbReference type="ARBA" id="ARBA00022840"/>
    </source>
</evidence>
<dbReference type="InterPro" id="IPR039421">
    <property type="entry name" value="Type_1_exporter"/>
</dbReference>
<dbReference type="FunFam" id="3.40.50.300:FF:000218">
    <property type="entry name" value="Multidrug ABC transporter ATP-binding protein"/>
    <property type="match status" value="1"/>
</dbReference>
<dbReference type="Gene3D" id="3.40.50.300">
    <property type="entry name" value="P-loop containing nucleotide triphosphate hydrolases"/>
    <property type="match status" value="1"/>
</dbReference>
<dbReference type="CDD" id="cd07346">
    <property type="entry name" value="ABC_6TM_exporters"/>
    <property type="match status" value="1"/>
</dbReference>
<organism evidence="10 11">
    <name type="scientific">Candidatus Dojkabacteria bacterium</name>
    <dbReference type="NCBI Taxonomy" id="2099670"/>
    <lineage>
        <taxon>Bacteria</taxon>
        <taxon>Candidatus Dojkabacteria</taxon>
    </lineage>
</organism>
<dbReference type="PROSITE" id="PS00211">
    <property type="entry name" value="ABC_TRANSPORTER_1"/>
    <property type="match status" value="1"/>
</dbReference>
<sequence>MKNITRLIKISKPLHKIMYLILGLSVFTSILSQIIPFVSKVVVDEVEKQIESETGDLNKLILFLLIGFGLAVLNQVLSSVSQRIGDHFGGEIRRFLIAKFYDHIFRLPQTYFDTEISGKVIHQLNRGISSVESFMKTASNFIFPSILLSIFTLITMFIFSWQVALFTILLFPIYTALSYYSSKKWGEKEVFKNKHEDNTRGRIQEVILNMRLVKGFSNQENEYKYVDEEQKTVNDIYANQSRTFHIFDFARNFSLELVLLGMNLVIFYNAFERNYTFGDVILLMQLIMQVRRPLFAMSFILTQIQQTEAGTKEFFEILDLEETEDYKVEIENSSITGKSIEFKNVSFKYSKEDKNILDLVSFKINRNEKVALVGHSGAGKTTIINLINKFYNPTGGEILVDNHEYSDLSHNEVRNLISLVFQENELFSTTIRENVSYGTSSTDEEIINALKSANAWSFVSNFDRKLDTQVGERGVKLSGGQKQRIQIARAILHNSPIVILDEATSNLDSKSEAEVQKAMEVLMQDRIVIIIAHRFSTIQNVDKILVIDNGKIVDSGSPKELSGREGIYRELLQYQVEGDKKLLENFEIY</sequence>
<comment type="subcellular location">
    <subcellularLocation>
        <location evidence="1">Cell membrane</location>
        <topology evidence="1">Multi-pass membrane protein</topology>
    </subcellularLocation>
</comment>
<dbReference type="GO" id="GO:0005524">
    <property type="term" value="F:ATP binding"/>
    <property type="evidence" value="ECO:0007669"/>
    <property type="project" value="UniProtKB-KW"/>
</dbReference>
<feature type="transmembrane region" description="Helical" evidence="7">
    <location>
        <begin position="141"/>
        <end position="159"/>
    </location>
</feature>
<dbReference type="InterPro" id="IPR003593">
    <property type="entry name" value="AAA+_ATPase"/>
</dbReference>
<dbReference type="Pfam" id="PF00664">
    <property type="entry name" value="ABC_membrane"/>
    <property type="match status" value="1"/>
</dbReference>
<feature type="transmembrane region" description="Helical" evidence="7">
    <location>
        <begin position="59"/>
        <end position="77"/>
    </location>
</feature>
<dbReference type="InterPro" id="IPR003439">
    <property type="entry name" value="ABC_transporter-like_ATP-bd"/>
</dbReference>
<dbReference type="PROSITE" id="PS50893">
    <property type="entry name" value="ABC_TRANSPORTER_2"/>
    <property type="match status" value="1"/>
</dbReference>
<feature type="transmembrane region" description="Helical" evidence="7">
    <location>
        <begin position="20"/>
        <end position="39"/>
    </location>
</feature>
<keyword evidence="4 10" id="KW-0067">ATP-binding</keyword>
<reference evidence="10" key="1">
    <citation type="submission" date="2020-04" db="EMBL/GenBank/DDBJ databases">
        <authorList>
            <person name="Zhang T."/>
        </authorList>
    </citation>
    <scope>NUCLEOTIDE SEQUENCE</scope>
    <source>
        <strain evidence="10">HKST-UBA09</strain>
    </source>
</reference>
<dbReference type="PANTHER" id="PTHR24221:SF654">
    <property type="entry name" value="ATP-BINDING CASSETTE SUB-FAMILY B MEMBER 6"/>
    <property type="match status" value="1"/>
</dbReference>
<dbReference type="InterPro" id="IPR011527">
    <property type="entry name" value="ABC1_TM_dom"/>
</dbReference>
<evidence type="ECO:0000256" key="3">
    <source>
        <dbReference type="ARBA" id="ARBA00022741"/>
    </source>
</evidence>
<evidence type="ECO:0000259" key="9">
    <source>
        <dbReference type="PROSITE" id="PS50929"/>
    </source>
</evidence>
<keyword evidence="3" id="KW-0547">Nucleotide-binding</keyword>
<evidence type="ECO:0000256" key="7">
    <source>
        <dbReference type="SAM" id="Phobius"/>
    </source>
</evidence>
<dbReference type="SUPFAM" id="SSF90123">
    <property type="entry name" value="ABC transporter transmembrane region"/>
    <property type="match status" value="1"/>
</dbReference>
<evidence type="ECO:0000259" key="8">
    <source>
        <dbReference type="PROSITE" id="PS50893"/>
    </source>
</evidence>